<protein>
    <submittedName>
        <fullName evidence="1">Uncharacterized protein</fullName>
    </submittedName>
</protein>
<organism evidence="1 2">
    <name type="scientific">Trichinella papuae</name>
    <dbReference type="NCBI Taxonomy" id="268474"/>
    <lineage>
        <taxon>Eukaryota</taxon>
        <taxon>Metazoa</taxon>
        <taxon>Ecdysozoa</taxon>
        <taxon>Nematoda</taxon>
        <taxon>Enoplea</taxon>
        <taxon>Dorylaimia</taxon>
        <taxon>Trichinellida</taxon>
        <taxon>Trichinellidae</taxon>
        <taxon>Trichinella</taxon>
    </lineage>
</organism>
<accession>A0A0V1MLS6</accession>
<evidence type="ECO:0000313" key="2">
    <source>
        <dbReference type="Proteomes" id="UP000054843"/>
    </source>
</evidence>
<dbReference type="AlphaFoldDB" id="A0A0V1MLS6"/>
<evidence type="ECO:0000313" key="1">
    <source>
        <dbReference type="EMBL" id="KRZ72788.1"/>
    </source>
</evidence>
<gene>
    <name evidence="1" type="ORF">T10_419</name>
</gene>
<dbReference type="Proteomes" id="UP000054843">
    <property type="component" value="Unassembled WGS sequence"/>
</dbReference>
<dbReference type="EMBL" id="JYDO01000073">
    <property type="protein sequence ID" value="KRZ72788.1"/>
    <property type="molecule type" value="Genomic_DNA"/>
</dbReference>
<name>A0A0V1MLS6_9BILA</name>
<comment type="caution">
    <text evidence="1">The sequence shown here is derived from an EMBL/GenBank/DDBJ whole genome shotgun (WGS) entry which is preliminary data.</text>
</comment>
<proteinExistence type="predicted"/>
<feature type="non-terminal residue" evidence="1">
    <location>
        <position position="1"/>
    </location>
</feature>
<reference evidence="1 2" key="1">
    <citation type="submission" date="2015-01" db="EMBL/GenBank/DDBJ databases">
        <title>Evolution of Trichinella species and genotypes.</title>
        <authorList>
            <person name="Korhonen P.K."/>
            <person name="Edoardo P."/>
            <person name="Giuseppe L.R."/>
            <person name="Gasser R.B."/>
        </authorList>
    </citation>
    <scope>NUCLEOTIDE SEQUENCE [LARGE SCALE GENOMIC DNA]</scope>
    <source>
        <strain evidence="1">ISS1980</strain>
    </source>
</reference>
<sequence>LQSAFRFSINFCICLICKVNGMNKKQMFPIHWQKLREPFSHPCRIIDAFSILELFIRQILTHCTGCLTVSNDDENFQFLLKILFIFSFY</sequence>
<keyword evidence="2" id="KW-1185">Reference proteome</keyword>